<dbReference type="Proteomes" id="UP000034793">
    <property type="component" value="Unassembled WGS sequence"/>
</dbReference>
<evidence type="ECO:0000313" key="1">
    <source>
        <dbReference type="EMBL" id="KKR30180.1"/>
    </source>
</evidence>
<name>A0A0G0S636_9BACT</name>
<sequence length="187" mass="22124">MKILVESCFRLETKLLKKDLRLAREHKTGLGGFINIRFGDKESVADYYFEYDSEYDYLVIQYGETEQKIKLTESELYFGTRSWFVCDCGSCASKLYLPPNSKEFKCRRCHNLVYELTTFNRNSKHGQVFYRTNRLIKLMNAEEEMRSKFYNGKPTMRFDRFLTLSDRVGFKSSRENAEKLLLAINSL</sequence>
<dbReference type="AlphaFoldDB" id="A0A0G0S636"/>
<evidence type="ECO:0000313" key="2">
    <source>
        <dbReference type="Proteomes" id="UP000034793"/>
    </source>
</evidence>
<proteinExistence type="predicted"/>
<gene>
    <name evidence="1" type="ORF">UT61_C0011G0003</name>
</gene>
<comment type="caution">
    <text evidence="1">The sequence shown here is derived from an EMBL/GenBank/DDBJ whole genome shotgun (WGS) entry which is preliminary data.</text>
</comment>
<accession>A0A0G0S636</accession>
<dbReference type="EMBL" id="LBXL01000011">
    <property type="protein sequence ID" value="KKR30180.1"/>
    <property type="molecule type" value="Genomic_DNA"/>
</dbReference>
<organism evidence="1 2">
    <name type="scientific">Candidatus Woesebacteria bacterium GW2011_GWA1_39_8</name>
    <dbReference type="NCBI Taxonomy" id="1618552"/>
    <lineage>
        <taxon>Bacteria</taxon>
        <taxon>Candidatus Woeseibacteriota</taxon>
    </lineage>
</organism>
<protein>
    <submittedName>
        <fullName evidence="1">Uncharacterized protein</fullName>
    </submittedName>
</protein>
<reference evidence="1 2" key="1">
    <citation type="journal article" date="2015" name="Nature">
        <title>rRNA introns, odd ribosomes, and small enigmatic genomes across a large radiation of phyla.</title>
        <authorList>
            <person name="Brown C.T."/>
            <person name="Hug L.A."/>
            <person name="Thomas B.C."/>
            <person name="Sharon I."/>
            <person name="Castelle C.J."/>
            <person name="Singh A."/>
            <person name="Wilkins M.J."/>
            <person name="Williams K.H."/>
            <person name="Banfield J.F."/>
        </authorList>
    </citation>
    <scope>NUCLEOTIDE SEQUENCE [LARGE SCALE GENOMIC DNA]</scope>
</reference>